<evidence type="ECO:0000313" key="1">
    <source>
        <dbReference type="EMBL" id="PFT39270.1"/>
    </source>
</evidence>
<dbReference type="RefSeq" id="WP_098640967.1">
    <property type="nucleotide sequence ID" value="NZ_NVCO01000085.1"/>
</dbReference>
<sequence>MSIYTMYSADQNCSPFWDTWPKLEVLTRKKNSVFHLVHDTDTIFHDQSIKDETPLTIKWFHDKFDGSHYYSPNLFYFQFLGKHEPFPVNQLESYTGLKLSKISSLLNISVEVLYEKFGSYDKLALLGKGKYQNGFRIAAGVKVSECTEQIEEMFRCIQDNMLQFIVTQEQKNNLTAILSEWKLEVDKIINSNPDIVLANLFSLLMESKFNGKVSFSSCFDYFHLLPQNKDRFCFFLSFLREYHKHAQYYNEALCRNNSSITPLDISKGELPFYAIRMIDGRLLRFPLYLHGHQLICQEKFVNLTQNTWEDILNWCQQVGIASIVGKAIPLMMQLRHKEYGGVIAMPKLGSPYMAIVDTYAELLNTQEMYPEIKGVSLVDFQVFKALHNADFSFKLPNFLQEVFKKEVIHCQDFVEQLELHINESNRVLDLCKQNMETRKSIMNEYYPSLVSELSLLEKERQSQGHLLASLSKQSKDYQQQLEQFIQIKEKHKLKSSEYVYKLCHLLFTNWHVSQLNYFNNRGSIELWAKTLGGLDFYQSIIDHAIVQD</sequence>
<name>A0A9X7FU01_BACTU</name>
<dbReference type="AlphaFoldDB" id="A0A9X7FU01"/>
<reference evidence="1 2" key="1">
    <citation type="submission" date="2017-09" db="EMBL/GenBank/DDBJ databases">
        <title>Large-scale bioinformatics analysis of Bacillus genomes uncovers conserved roles of natural products in bacterial physiology.</title>
        <authorList>
            <consortium name="Agbiome Team Llc"/>
            <person name="Bleich R.M."/>
            <person name="Grubbs K.J."/>
            <person name="Santa Maria K.C."/>
            <person name="Allen S.E."/>
            <person name="Farag S."/>
            <person name="Shank E.A."/>
            <person name="Bowers A."/>
        </authorList>
    </citation>
    <scope>NUCLEOTIDE SEQUENCE [LARGE SCALE GENOMIC DNA]</scope>
    <source>
        <strain evidence="1 2">AFS065400</strain>
    </source>
</reference>
<proteinExistence type="predicted"/>
<protein>
    <submittedName>
        <fullName evidence="1">Uncharacterized protein</fullName>
    </submittedName>
</protein>
<gene>
    <name evidence="1" type="ORF">COK72_24080</name>
</gene>
<organism evidence="1 2">
    <name type="scientific">Bacillus thuringiensis</name>
    <dbReference type="NCBI Taxonomy" id="1428"/>
    <lineage>
        <taxon>Bacteria</taxon>
        <taxon>Bacillati</taxon>
        <taxon>Bacillota</taxon>
        <taxon>Bacilli</taxon>
        <taxon>Bacillales</taxon>
        <taxon>Bacillaceae</taxon>
        <taxon>Bacillus</taxon>
        <taxon>Bacillus cereus group</taxon>
    </lineage>
</organism>
<accession>A0A9X7FU01</accession>
<evidence type="ECO:0000313" key="2">
    <source>
        <dbReference type="Proteomes" id="UP000226106"/>
    </source>
</evidence>
<dbReference type="Proteomes" id="UP000226106">
    <property type="component" value="Unassembled WGS sequence"/>
</dbReference>
<comment type="caution">
    <text evidence="1">The sequence shown here is derived from an EMBL/GenBank/DDBJ whole genome shotgun (WGS) entry which is preliminary data.</text>
</comment>
<dbReference type="EMBL" id="NVCO01000085">
    <property type="protein sequence ID" value="PFT39270.1"/>
    <property type="molecule type" value="Genomic_DNA"/>
</dbReference>